<accession>A0A9N9Y9G7</accession>
<dbReference type="AlphaFoldDB" id="A0A9N9Y9G7"/>
<keyword evidence="2" id="KW-1133">Transmembrane helix</keyword>
<feature type="transmembrane region" description="Helical" evidence="2">
    <location>
        <begin position="251"/>
        <end position="272"/>
    </location>
</feature>
<keyword evidence="2" id="KW-0472">Membrane</keyword>
<dbReference type="EMBL" id="CABFNO020001563">
    <property type="protein sequence ID" value="CAH0002905.1"/>
    <property type="molecule type" value="Genomic_DNA"/>
</dbReference>
<comment type="caution">
    <text evidence="3">The sequence shown here is derived from an EMBL/GenBank/DDBJ whole genome shotgun (WGS) entry which is preliminary data.</text>
</comment>
<evidence type="ECO:0000256" key="1">
    <source>
        <dbReference type="SAM" id="MobiDB-lite"/>
    </source>
</evidence>
<evidence type="ECO:0000256" key="2">
    <source>
        <dbReference type="SAM" id="Phobius"/>
    </source>
</evidence>
<feature type="transmembrane region" description="Helical" evidence="2">
    <location>
        <begin position="212"/>
        <end position="231"/>
    </location>
</feature>
<dbReference type="OrthoDB" id="5147008at2759"/>
<organism evidence="3 4">
    <name type="scientific">Clonostachys byssicola</name>
    <dbReference type="NCBI Taxonomy" id="160290"/>
    <lineage>
        <taxon>Eukaryota</taxon>
        <taxon>Fungi</taxon>
        <taxon>Dikarya</taxon>
        <taxon>Ascomycota</taxon>
        <taxon>Pezizomycotina</taxon>
        <taxon>Sordariomycetes</taxon>
        <taxon>Hypocreomycetidae</taxon>
        <taxon>Hypocreales</taxon>
        <taxon>Bionectriaceae</taxon>
        <taxon>Clonostachys</taxon>
    </lineage>
</organism>
<dbReference type="Proteomes" id="UP000754883">
    <property type="component" value="Unassembled WGS sequence"/>
</dbReference>
<sequence>MAAPKIIHGHNPHPATSIIAPPPAHLDPPSYEEISNSRPPPAYVDPNPNTSPARREVIQARAVFTQEPPQEQQPYPRWLRRNLSVATFTVFFMVLVAIPHLIFACIVAKDLHDDEFDYKCARYYISSADEPPQNEHWTVPTPGIFHSDCRLLYHWSQLLTAAGSTTILRALLQAIPVQRSSSNSTPNGNRNRITKCLLSPSGVFALRTLSSLSLFALYLASGLILSTNRFITGPQARDSLRPVYLGSAGLIWFSVFITGHQAATTGIASWCARGMKDPHERSYTPSI</sequence>
<keyword evidence="4" id="KW-1185">Reference proteome</keyword>
<feature type="transmembrane region" description="Helical" evidence="2">
    <location>
        <begin position="85"/>
        <end position="109"/>
    </location>
</feature>
<reference evidence="4" key="1">
    <citation type="submission" date="2019-06" db="EMBL/GenBank/DDBJ databases">
        <authorList>
            <person name="Broberg M."/>
        </authorList>
    </citation>
    <scope>NUCLEOTIDE SEQUENCE [LARGE SCALE GENOMIC DNA]</scope>
</reference>
<evidence type="ECO:0000313" key="3">
    <source>
        <dbReference type="EMBL" id="CAH0002905.1"/>
    </source>
</evidence>
<proteinExistence type="predicted"/>
<keyword evidence="2" id="KW-0812">Transmembrane</keyword>
<evidence type="ECO:0000313" key="4">
    <source>
        <dbReference type="Proteomes" id="UP000754883"/>
    </source>
</evidence>
<reference evidence="3 4" key="2">
    <citation type="submission" date="2021-10" db="EMBL/GenBank/DDBJ databases">
        <authorList>
            <person name="Piombo E."/>
        </authorList>
    </citation>
    <scope>NUCLEOTIDE SEQUENCE [LARGE SCALE GENOMIC DNA]</scope>
</reference>
<protein>
    <submittedName>
        <fullName evidence="3">Uncharacterized protein</fullName>
    </submittedName>
</protein>
<name>A0A9N9Y9G7_9HYPO</name>
<gene>
    <name evidence="3" type="ORF">CBYS24578_00011323</name>
</gene>
<feature type="region of interest" description="Disordered" evidence="1">
    <location>
        <begin position="1"/>
        <end position="52"/>
    </location>
</feature>